<evidence type="ECO:0000313" key="2">
    <source>
        <dbReference type="Proteomes" id="UP000291151"/>
    </source>
</evidence>
<name>A0A4P6UQF0_9BACL</name>
<keyword evidence="1" id="KW-0808">Transferase</keyword>
<gene>
    <name evidence="1" type="ORF">DKZ56_04580</name>
</gene>
<proteinExistence type="predicted"/>
<keyword evidence="1" id="KW-0012">Acyltransferase</keyword>
<organism evidence="1 2">
    <name type="scientific">Ureibacillus thermophilus</name>
    <dbReference type="NCBI Taxonomy" id="367743"/>
    <lineage>
        <taxon>Bacteria</taxon>
        <taxon>Bacillati</taxon>
        <taxon>Bacillota</taxon>
        <taxon>Bacilli</taxon>
        <taxon>Bacillales</taxon>
        <taxon>Caryophanaceae</taxon>
        <taxon>Ureibacillus</taxon>
    </lineage>
</organism>
<reference evidence="1 2" key="1">
    <citation type="submission" date="2019-02" db="EMBL/GenBank/DDBJ databases">
        <title>Ureibacillus thermophilus.</title>
        <authorList>
            <person name="Sunny J.S."/>
            <person name="Natarajan A."/>
            <person name="Saleena L.M."/>
        </authorList>
    </citation>
    <scope>NUCLEOTIDE SEQUENCE [LARGE SCALE GENOMIC DNA]</scope>
    <source>
        <strain evidence="1 2">LM102</strain>
    </source>
</reference>
<dbReference type="KEGG" id="uth:DKZ56_04580"/>
<dbReference type="Proteomes" id="UP000291151">
    <property type="component" value="Chromosome"/>
</dbReference>
<dbReference type="GO" id="GO:0016746">
    <property type="term" value="F:acyltransferase activity"/>
    <property type="evidence" value="ECO:0007669"/>
    <property type="project" value="UniProtKB-KW"/>
</dbReference>
<dbReference type="EMBL" id="CP036528">
    <property type="protein sequence ID" value="QBK25194.1"/>
    <property type="molecule type" value="Genomic_DNA"/>
</dbReference>
<dbReference type="RefSeq" id="WP_208651583.1">
    <property type="nucleotide sequence ID" value="NZ_CP036528.1"/>
</dbReference>
<sequence length="231" mass="27239">MTSNFYGKFFLISQWIVRKIYPAYRIQINEKVKDPVVYISHHQNLFSPFIIYLWFPKSLRTWILHVFLDRKKCFQQYVDYTFTKRFGMNPTIAKICAYPISFVIANLLKSGKGIPVYRGSKKIIKTFQLTVEALKKGESIVIYPTIDYTSTSNETKDMHEGYLFIEKYYFKETGQHVQFVPLYVSKKNRLIISDEPIAFQDNEDFSSGQKRIGEHMKNKLYELAKKCGDVE</sequence>
<keyword evidence="2" id="KW-1185">Reference proteome</keyword>
<protein>
    <submittedName>
        <fullName evidence="1">Glycerol acyltransferase</fullName>
    </submittedName>
</protein>
<dbReference type="AlphaFoldDB" id="A0A4P6UQF0"/>
<accession>A0A4P6UQF0</accession>
<evidence type="ECO:0000313" key="1">
    <source>
        <dbReference type="EMBL" id="QBK25194.1"/>
    </source>
</evidence>